<evidence type="ECO:0000313" key="3">
    <source>
        <dbReference type="Proteomes" id="UP000239471"/>
    </source>
</evidence>
<keyword evidence="3" id="KW-1185">Reference proteome</keyword>
<evidence type="ECO:0008006" key="4">
    <source>
        <dbReference type="Google" id="ProtNLM"/>
    </source>
</evidence>
<dbReference type="EMBL" id="PVXQ01000004">
    <property type="protein sequence ID" value="PRR83848.1"/>
    <property type="molecule type" value="Genomic_DNA"/>
</dbReference>
<proteinExistence type="predicted"/>
<keyword evidence="1" id="KW-1133">Transmembrane helix</keyword>
<gene>
    <name evidence="2" type="ORF">CLVI_05020</name>
</gene>
<accession>A0A2T0BIX4</accession>
<organism evidence="2 3">
    <name type="scientific">Clostridium vincentii</name>
    <dbReference type="NCBI Taxonomy" id="52704"/>
    <lineage>
        <taxon>Bacteria</taxon>
        <taxon>Bacillati</taxon>
        <taxon>Bacillota</taxon>
        <taxon>Clostridia</taxon>
        <taxon>Eubacteriales</taxon>
        <taxon>Clostridiaceae</taxon>
        <taxon>Clostridium</taxon>
    </lineage>
</organism>
<name>A0A2T0BIX4_9CLOT</name>
<comment type="caution">
    <text evidence="2">The sequence shown here is derived from an EMBL/GenBank/DDBJ whole genome shotgun (WGS) entry which is preliminary data.</text>
</comment>
<feature type="transmembrane region" description="Helical" evidence="1">
    <location>
        <begin position="94"/>
        <end position="115"/>
    </location>
</feature>
<keyword evidence="1" id="KW-0812">Transmembrane</keyword>
<dbReference type="RefSeq" id="WP_242980527.1">
    <property type="nucleotide sequence ID" value="NZ_PVXQ01000004.1"/>
</dbReference>
<reference evidence="2 3" key="1">
    <citation type="submission" date="2018-03" db="EMBL/GenBank/DDBJ databases">
        <title>Genome sequence of Clostridium vincentii DSM 10228.</title>
        <authorList>
            <person name="Poehlein A."/>
            <person name="Daniel R."/>
        </authorList>
    </citation>
    <scope>NUCLEOTIDE SEQUENCE [LARGE SCALE GENOMIC DNA]</scope>
    <source>
        <strain evidence="2 3">DSM 10228</strain>
    </source>
</reference>
<evidence type="ECO:0000256" key="1">
    <source>
        <dbReference type="SAM" id="Phobius"/>
    </source>
</evidence>
<sequence length="559" mass="62109">MDNRNFGGFDTEKIKEIFSHFFGGVKKNDINKIKHGSIKSFLKWLFIIYFAIALVLLLTSSLVFDFSLNAFIIIMPLAVVSLVYGIINSMKSLSLIGVIAGIAYFALVFISSPMVSYKSHRDLIGTVNEIEFSDEIENIDLNQLPIIDTELAEKLADKKLGEIPSLGSQVSIGELTLQSIKGELYYVAPLEHSSIIKWLTNRKGTSGYIKVSATNQNDVQLITELNGVALNIKYLDSSYFFSDLRRASYLRDMKAGHTDFTFELDDDGNPYWVITRYDTAVGISERKATGALVMNAQTGTSETYDISDLPVWVDRIQPTNFIVNYLDKWGSLVHGVFNFADKDKLKTTEGMNLIFNKNECFYYTGITSIGNDEGLVGFTLTNTRTAETTMYKTAGAIESAAMKSAEGKVQQFGYTATFPYLINIQGESTYFTTLKDSSGLVKQFAMVNVKNYNTVAVGDTLQGTLNKYLEVLTSTNISLEGTNQDESIDGEIERIGVVVKEGTSIYDVKLKGEEEKIFSVSTETSRNVALSKAGDMVRIKYINVGDSKYILVSGFENIK</sequence>
<evidence type="ECO:0000313" key="2">
    <source>
        <dbReference type="EMBL" id="PRR83848.1"/>
    </source>
</evidence>
<dbReference type="AlphaFoldDB" id="A0A2T0BIX4"/>
<feature type="transmembrane region" description="Helical" evidence="1">
    <location>
        <begin position="70"/>
        <end position="87"/>
    </location>
</feature>
<dbReference type="Proteomes" id="UP000239471">
    <property type="component" value="Unassembled WGS sequence"/>
</dbReference>
<feature type="transmembrane region" description="Helical" evidence="1">
    <location>
        <begin position="41"/>
        <end position="64"/>
    </location>
</feature>
<keyword evidence="1" id="KW-0472">Membrane</keyword>
<protein>
    <recommendedName>
        <fullName evidence="4">Cell shape-determining protein</fullName>
    </recommendedName>
</protein>